<dbReference type="EMBL" id="FODT01000008">
    <property type="protein sequence ID" value="SEP11644.1"/>
    <property type="molecule type" value="Genomic_DNA"/>
</dbReference>
<dbReference type="Proteomes" id="UP000199615">
    <property type="component" value="Unassembled WGS sequence"/>
</dbReference>
<dbReference type="OrthoDB" id="8264407at2"/>
<keyword evidence="3" id="KW-1185">Reference proteome</keyword>
<evidence type="ECO:0008006" key="4">
    <source>
        <dbReference type="Google" id="ProtNLM"/>
    </source>
</evidence>
<evidence type="ECO:0000256" key="1">
    <source>
        <dbReference type="SAM" id="MobiDB-lite"/>
    </source>
</evidence>
<feature type="region of interest" description="Disordered" evidence="1">
    <location>
        <begin position="289"/>
        <end position="311"/>
    </location>
</feature>
<gene>
    <name evidence="2" type="ORF">SAMN05444123_108118</name>
</gene>
<dbReference type="RefSeq" id="WP_092685171.1">
    <property type="nucleotide sequence ID" value="NZ_FODT01000008.1"/>
</dbReference>
<sequence length="679" mass="69695">MRVSLVIDGDSKGAVEAATDAQRAVTDLGKTATEASKGLEEGFKKASGAAGGMKGGAEAAGAANDNLISSTTTLLSKFGELAAKAKGSSDALAINASSASSLAASLGALSRSVGVVGFLTGAIGLATAALSAYNELSARSSREIDRQLTEQARLINVVRRAYQNAKTAAGDFYEQSKELTLLQSRQSQVDLQKTLQSQVGSFIGGVTTFGGIADVLSKTREVREELLPFEDAIFKLNDGFKQGTPDVKAFVDEVVRIGLLDPSLQKAANDLVKKIEDATKTAKSLLDNKSSQSVLEGKDTPKDRQRLGLDRDVQDSAGQFERLAKSMDRQAASAEAEAAATGKSAGAIAKLRIEAVLTEAAQQAGGGTAEKYADRIKQIGDRAGDAAQKLALARVQSDIAFQRSTLGLSADDAAIAEQLRTAYGNDVSAALDSGAGSALKFNQTMQQLKSTTLDVSRGAFADFRSQIQQGIPAMEALGNAGVNAIGRIADKIASTQLDNLVSGLFGAFTGGGGSSGGWLSSLLGGSGSASFATDGIGGYGPTFKAAAGGTFGPGWGVVGEEGAELIKVHAGGVTVFPHHVSKPYLPGFADGGSLDSLGNIARLPSVAAPDLPSSTAGAQQSLHITVGVDVDDGGNLKAFVKNVAQTTAADGINRAFKSPQFVDHVASASNTGRAQWKMR</sequence>
<organism evidence="2 3">
    <name type="scientific">Rhodopseudomonas pseudopalustris</name>
    <dbReference type="NCBI Taxonomy" id="1513892"/>
    <lineage>
        <taxon>Bacteria</taxon>
        <taxon>Pseudomonadati</taxon>
        <taxon>Pseudomonadota</taxon>
        <taxon>Alphaproteobacteria</taxon>
        <taxon>Hyphomicrobiales</taxon>
        <taxon>Nitrobacteraceae</taxon>
        <taxon>Rhodopseudomonas</taxon>
    </lineage>
</organism>
<dbReference type="AlphaFoldDB" id="A0A1H8V8Q5"/>
<name>A0A1H8V8Q5_9BRAD</name>
<feature type="compositionally biased region" description="Basic and acidic residues" evidence="1">
    <location>
        <begin position="296"/>
        <end position="311"/>
    </location>
</feature>
<evidence type="ECO:0000313" key="3">
    <source>
        <dbReference type="Proteomes" id="UP000199615"/>
    </source>
</evidence>
<proteinExistence type="predicted"/>
<accession>A0A1H8V8Q5</accession>
<evidence type="ECO:0000313" key="2">
    <source>
        <dbReference type="EMBL" id="SEP11644.1"/>
    </source>
</evidence>
<reference evidence="3" key="1">
    <citation type="submission" date="2016-10" db="EMBL/GenBank/DDBJ databases">
        <authorList>
            <person name="Varghese N."/>
            <person name="Submissions S."/>
        </authorList>
    </citation>
    <scope>NUCLEOTIDE SEQUENCE [LARGE SCALE GENOMIC DNA]</scope>
    <source>
        <strain evidence="3">DSM 123</strain>
    </source>
</reference>
<protein>
    <recommendedName>
        <fullName evidence="4">Prophage tail length tape measure protein</fullName>
    </recommendedName>
</protein>